<gene>
    <name evidence="2" type="ORF">Adt_37022</name>
</gene>
<dbReference type="InterPro" id="IPR044824">
    <property type="entry name" value="MAIN-like"/>
</dbReference>
<sequence>MAGPSEDNLTVEVREEEMISPLNGVSSLRIAHFLRPSVSSVDGPVFDPPLDSVNPNMIDNSVPLKVNFVGWRQPQKDWKTWVNRMQYLHHSTWKQAGIHDAIMNSTFEIHRNADLILGVVEKWCSKTNTFVFPWGEATITLEDIMVLGCFSVLGDSVLSPTGDLELEMIIDKLQKARSEINQSFSPKRAWVEADYFGVKDKKTGAELLEGGSNENKSVGHAKSCCRNTLEAPGIGLEERICTIEKLCAWLKAGNRRLDDIKLRKRET</sequence>
<proteinExistence type="predicted"/>
<evidence type="ECO:0000259" key="1">
    <source>
        <dbReference type="Pfam" id="PF10536"/>
    </source>
</evidence>
<comment type="caution">
    <text evidence="2">The sequence shown here is derived from an EMBL/GenBank/DDBJ whole genome shotgun (WGS) entry which is preliminary data.</text>
</comment>
<reference evidence="3" key="1">
    <citation type="submission" date="2024-07" db="EMBL/GenBank/DDBJ databases">
        <title>Two chromosome-level genome assemblies of Korean endemic species Abeliophyllum distichum and Forsythia ovata (Oleaceae).</title>
        <authorList>
            <person name="Jang H."/>
        </authorList>
    </citation>
    <scope>NUCLEOTIDE SEQUENCE [LARGE SCALE GENOMIC DNA]</scope>
</reference>
<protein>
    <submittedName>
        <fullName evidence="2">Aminotransferase-like</fullName>
    </submittedName>
</protein>
<dbReference type="Proteomes" id="UP001604336">
    <property type="component" value="Unassembled WGS sequence"/>
</dbReference>
<dbReference type="PANTHER" id="PTHR46033:SF67">
    <property type="entry name" value="AMINOTRANSFERASE-LIKE, PLANT MOBILE DOMAIN FAMILY PROTEIN"/>
    <property type="match status" value="1"/>
</dbReference>
<evidence type="ECO:0000313" key="3">
    <source>
        <dbReference type="Proteomes" id="UP001604336"/>
    </source>
</evidence>
<evidence type="ECO:0000313" key="2">
    <source>
        <dbReference type="EMBL" id="KAL2476286.1"/>
    </source>
</evidence>
<name>A0ABD1QJ74_9LAMI</name>
<dbReference type="InterPro" id="IPR019557">
    <property type="entry name" value="AminoTfrase-like_pln_mobile"/>
</dbReference>
<dbReference type="EMBL" id="JBFOLK010000011">
    <property type="protein sequence ID" value="KAL2476286.1"/>
    <property type="molecule type" value="Genomic_DNA"/>
</dbReference>
<accession>A0ABD1QJ74</accession>
<dbReference type="PANTHER" id="PTHR46033">
    <property type="entry name" value="PROTEIN MAIN-LIKE 2"/>
    <property type="match status" value="1"/>
</dbReference>
<dbReference type="AlphaFoldDB" id="A0ABD1QJ74"/>
<organism evidence="2 3">
    <name type="scientific">Abeliophyllum distichum</name>
    <dbReference type="NCBI Taxonomy" id="126358"/>
    <lineage>
        <taxon>Eukaryota</taxon>
        <taxon>Viridiplantae</taxon>
        <taxon>Streptophyta</taxon>
        <taxon>Embryophyta</taxon>
        <taxon>Tracheophyta</taxon>
        <taxon>Spermatophyta</taxon>
        <taxon>Magnoliopsida</taxon>
        <taxon>eudicotyledons</taxon>
        <taxon>Gunneridae</taxon>
        <taxon>Pentapetalae</taxon>
        <taxon>asterids</taxon>
        <taxon>lamiids</taxon>
        <taxon>Lamiales</taxon>
        <taxon>Oleaceae</taxon>
        <taxon>Forsythieae</taxon>
        <taxon>Abeliophyllum</taxon>
    </lineage>
</organism>
<keyword evidence="3" id="KW-1185">Reference proteome</keyword>
<dbReference type="Pfam" id="PF10536">
    <property type="entry name" value="PMD"/>
    <property type="match status" value="1"/>
</dbReference>
<feature type="domain" description="Aminotransferase-like plant mobile" evidence="1">
    <location>
        <begin position="97"/>
        <end position="190"/>
    </location>
</feature>